<dbReference type="EMBL" id="BAAACF010000003">
    <property type="protein sequence ID" value="GAA0727590.1"/>
    <property type="molecule type" value="Genomic_DNA"/>
</dbReference>
<evidence type="ECO:0000259" key="4">
    <source>
        <dbReference type="PROSITE" id="PS50893"/>
    </source>
</evidence>
<dbReference type="Pfam" id="PF00005">
    <property type="entry name" value="ABC_tran"/>
    <property type="match status" value="2"/>
</dbReference>
<dbReference type="NCBIfam" id="NF000355">
    <property type="entry name" value="ribo_prot_ABC_F"/>
    <property type="match status" value="1"/>
</dbReference>
<dbReference type="Gene3D" id="1.10.287.380">
    <property type="entry name" value="Valyl-tRNA synthetase, C-terminal domain"/>
    <property type="match status" value="1"/>
</dbReference>
<dbReference type="InterPro" id="IPR027417">
    <property type="entry name" value="P-loop_NTPase"/>
</dbReference>
<dbReference type="InterPro" id="IPR032524">
    <property type="entry name" value="ABC_tran_C"/>
</dbReference>
<proteinExistence type="predicted"/>
<evidence type="ECO:0000313" key="5">
    <source>
        <dbReference type="EMBL" id="GAA0727590.1"/>
    </source>
</evidence>
<keyword evidence="2" id="KW-0067">ATP-binding</keyword>
<dbReference type="InterPro" id="IPR051309">
    <property type="entry name" value="ABCF_ATPase"/>
</dbReference>
<dbReference type="InterPro" id="IPR003593">
    <property type="entry name" value="AAA+_ATPase"/>
</dbReference>
<dbReference type="InterPro" id="IPR003439">
    <property type="entry name" value="ABC_transporter-like_ATP-bd"/>
</dbReference>
<evidence type="ECO:0000256" key="1">
    <source>
        <dbReference type="ARBA" id="ARBA00022741"/>
    </source>
</evidence>
<dbReference type="InterPro" id="IPR037118">
    <property type="entry name" value="Val-tRNA_synth_C_sf"/>
</dbReference>
<protein>
    <submittedName>
        <fullName evidence="5">ABC-F type ribosomal protection protein</fullName>
    </submittedName>
</protein>
<dbReference type="PROSITE" id="PS00211">
    <property type="entry name" value="ABC_TRANSPORTER_1"/>
    <property type="match status" value="1"/>
</dbReference>
<feature type="domain" description="ABC transporter" evidence="4">
    <location>
        <begin position="4"/>
        <end position="259"/>
    </location>
</feature>
<sequence>MIALALNNINKFYGGTKVLDNITLEINEGDKVGIVGKNGAGKSTLLKLIMGIEGEYEGNIIYKKGIRLGYVDQIPSYNEDSTVLDVLNAAFEEHSNILNQMNILEKDLAHLVDLNLSKALDKYSNLQEQYEQMGGYEIEERMNKVCVGLDFSQTFKERRFTSLSGGEKTSVLLGKLLLQAPDILLLDEPSNHLDLKSIEWLENYLKEYKGTVVIVSHDRYFLDKVSSKIIEIEDMKSKTYLGNYTNYVKQKETDLLLQQQAYDNQQKKINSMEESIKRLRIWGAIGDNESLYKKAASMEKRLDKMDKIDKPKLNKENIKLNIQASERSGKDVVILKDGCKTFGDKILLQKANFHLINGEKIALIGNNGCGKSTLIKIILSEYNLDCGEINIGSSLNIGYLPQNVTFSDENITVLECFKENIWLTEGKAREYLSKFLFFGESVFKKVKSLSGGERSRLVLAKLLFHEVNLLILDEPTNHLDIPSREALEETLRQFKGSILFVSHDRYFINSLCNKIVELKDGNLIPYEGDYEYYKEKCMEQSAMYKPLCKVDDLTSHNKKPKINSNKINTDKKIKTLEENIDHIEKEIENIEEEMNLCRDYGKLNEFYNKKEDLSLKLEYLLEEWMELQK</sequence>
<organism evidence="5 6">
    <name type="scientific">Clostridium malenominatum</name>
    <dbReference type="NCBI Taxonomy" id="1539"/>
    <lineage>
        <taxon>Bacteria</taxon>
        <taxon>Bacillati</taxon>
        <taxon>Bacillota</taxon>
        <taxon>Clostridia</taxon>
        <taxon>Eubacteriales</taxon>
        <taxon>Clostridiaceae</taxon>
        <taxon>Clostridium</taxon>
    </lineage>
</organism>
<dbReference type="Proteomes" id="UP001500339">
    <property type="component" value="Unassembled WGS sequence"/>
</dbReference>
<evidence type="ECO:0000256" key="3">
    <source>
        <dbReference type="SAM" id="Coils"/>
    </source>
</evidence>
<gene>
    <name evidence="5" type="primary">abc-f_2</name>
    <name evidence="5" type="ORF">GCM10008905_25360</name>
</gene>
<dbReference type="RefSeq" id="WP_343770217.1">
    <property type="nucleotide sequence ID" value="NZ_BAAACF010000003.1"/>
</dbReference>
<comment type="caution">
    <text evidence="5">The sequence shown here is derived from an EMBL/GenBank/DDBJ whole genome shotgun (WGS) entry which is preliminary data.</text>
</comment>
<dbReference type="Pfam" id="PF16326">
    <property type="entry name" value="ABC_tran_CTD"/>
    <property type="match status" value="1"/>
</dbReference>
<keyword evidence="6" id="KW-1185">Reference proteome</keyword>
<feature type="coiled-coil region" evidence="3">
    <location>
        <begin position="566"/>
        <end position="623"/>
    </location>
</feature>
<dbReference type="Pfam" id="PF12848">
    <property type="entry name" value="ABC_tran_Xtn"/>
    <property type="match status" value="1"/>
</dbReference>
<keyword evidence="1" id="KW-0547">Nucleotide-binding</keyword>
<keyword evidence="3" id="KW-0175">Coiled coil</keyword>
<evidence type="ECO:0000256" key="2">
    <source>
        <dbReference type="ARBA" id="ARBA00022840"/>
    </source>
</evidence>
<dbReference type="PANTHER" id="PTHR42855:SF2">
    <property type="entry name" value="DRUG RESISTANCE ABC TRANSPORTER,ATP-BINDING PROTEIN"/>
    <property type="match status" value="1"/>
</dbReference>
<dbReference type="InterPro" id="IPR017871">
    <property type="entry name" value="ABC_transporter-like_CS"/>
</dbReference>
<dbReference type="PANTHER" id="PTHR42855">
    <property type="entry name" value="ABC TRANSPORTER ATP-BINDING SUBUNIT"/>
    <property type="match status" value="1"/>
</dbReference>
<name>A0ABP3UBX6_9CLOT</name>
<dbReference type="SMART" id="SM00382">
    <property type="entry name" value="AAA"/>
    <property type="match status" value="2"/>
</dbReference>
<evidence type="ECO:0000313" key="6">
    <source>
        <dbReference type="Proteomes" id="UP001500339"/>
    </source>
</evidence>
<feature type="domain" description="ABC transporter" evidence="4">
    <location>
        <begin position="333"/>
        <end position="545"/>
    </location>
</feature>
<accession>A0ABP3UBX6</accession>
<reference evidence="6" key="1">
    <citation type="journal article" date="2019" name="Int. J. Syst. Evol. Microbiol.">
        <title>The Global Catalogue of Microorganisms (GCM) 10K type strain sequencing project: providing services to taxonomists for standard genome sequencing and annotation.</title>
        <authorList>
            <consortium name="The Broad Institute Genomics Platform"/>
            <consortium name="The Broad Institute Genome Sequencing Center for Infectious Disease"/>
            <person name="Wu L."/>
            <person name="Ma J."/>
        </authorList>
    </citation>
    <scope>NUCLEOTIDE SEQUENCE [LARGE SCALE GENOMIC DNA]</scope>
    <source>
        <strain evidence="6">JCM 1405</strain>
    </source>
</reference>
<dbReference type="Gene3D" id="3.40.50.300">
    <property type="entry name" value="P-loop containing nucleotide triphosphate hydrolases"/>
    <property type="match status" value="2"/>
</dbReference>
<dbReference type="InterPro" id="IPR032781">
    <property type="entry name" value="ABC_tran_Xtn"/>
</dbReference>
<dbReference type="PROSITE" id="PS50893">
    <property type="entry name" value="ABC_TRANSPORTER_2"/>
    <property type="match status" value="2"/>
</dbReference>
<dbReference type="SUPFAM" id="SSF52540">
    <property type="entry name" value="P-loop containing nucleoside triphosphate hydrolases"/>
    <property type="match status" value="2"/>
</dbReference>
<dbReference type="CDD" id="cd03221">
    <property type="entry name" value="ABCF_EF-3"/>
    <property type="match status" value="2"/>
</dbReference>